<reference evidence="20" key="1">
    <citation type="submission" date="2021-02" db="EMBL/GenBank/DDBJ databases">
        <title>Abyssanaerobacter marinus gen.nov., sp., nov, anaerobic bacterium isolated from the Onnuri vent field of Indian Ocean and suggestion of Mogibacteriaceae fam. nov., and proposal of reclassification of ambiguous this family's genus member.</title>
        <authorList>
            <person name="Kim Y.J."/>
            <person name="Yang J.-A."/>
        </authorList>
    </citation>
    <scope>NUCLEOTIDE SEQUENCE</scope>
    <source>
        <strain evidence="20">DSM 2634</strain>
    </source>
</reference>
<dbReference type="GO" id="GO:0005886">
    <property type="term" value="C:plasma membrane"/>
    <property type="evidence" value="ECO:0007669"/>
    <property type="project" value="UniProtKB-SubCell"/>
</dbReference>
<keyword evidence="16" id="KW-0594">Phospholipid biosynthesis</keyword>
<dbReference type="Pfam" id="PF01148">
    <property type="entry name" value="CTP_transf_1"/>
    <property type="match status" value="1"/>
</dbReference>
<evidence type="ECO:0000256" key="17">
    <source>
        <dbReference type="ARBA" id="ARBA00023264"/>
    </source>
</evidence>
<comment type="subcellular location">
    <subcellularLocation>
        <location evidence="2">Cell membrane</location>
        <topology evidence="2">Multi-pass membrane protein</topology>
    </subcellularLocation>
</comment>
<evidence type="ECO:0000256" key="8">
    <source>
        <dbReference type="ARBA" id="ARBA00022475"/>
    </source>
</evidence>
<feature type="transmembrane region" description="Helical" evidence="19">
    <location>
        <begin position="128"/>
        <end position="148"/>
    </location>
</feature>
<keyword evidence="17" id="KW-1208">Phospholipid metabolism</keyword>
<name>A0A939D7F5_CLOAM</name>
<evidence type="ECO:0000256" key="16">
    <source>
        <dbReference type="ARBA" id="ARBA00023209"/>
    </source>
</evidence>
<keyword evidence="10 18" id="KW-0808">Transferase</keyword>
<evidence type="ECO:0000256" key="19">
    <source>
        <dbReference type="SAM" id="Phobius"/>
    </source>
</evidence>
<evidence type="ECO:0000256" key="7">
    <source>
        <dbReference type="ARBA" id="ARBA00019373"/>
    </source>
</evidence>
<evidence type="ECO:0000256" key="1">
    <source>
        <dbReference type="ARBA" id="ARBA00001698"/>
    </source>
</evidence>
<dbReference type="Proteomes" id="UP000664545">
    <property type="component" value="Unassembled WGS sequence"/>
</dbReference>
<dbReference type="GO" id="GO:0016024">
    <property type="term" value="P:CDP-diacylglycerol biosynthetic process"/>
    <property type="evidence" value="ECO:0007669"/>
    <property type="project" value="TreeGrafter"/>
</dbReference>
<feature type="transmembrane region" description="Helical" evidence="19">
    <location>
        <begin position="193"/>
        <end position="215"/>
    </location>
</feature>
<keyword evidence="13 19" id="KW-1133">Transmembrane helix</keyword>
<dbReference type="EMBL" id="JAFJZZ010000001">
    <property type="protein sequence ID" value="MBN7772128.1"/>
    <property type="molecule type" value="Genomic_DNA"/>
</dbReference>
<comment type="pathway">
    <text evidence="3 18">Phospholipid metabolism; CDP-diacylglycerol biosynthesis; CDP-diacylglycerol from sn-glycerol 3-phosphate: step 3/3.</text>
</comment>
<evidence type="ECO:0000256" key="10">
    <source>
        <dbReference type="ARBA" id="ARBA00022679"/>
    </source>
</evidence>
<dbReference type="AlphaFoldDB" id="A0A939D7F5"/>
<keyword evidence="21" id="KW-1185">Reference proteome</keyword>
<evidence type="ECO:0000256" key="3">
    <source>
        <dbReference type="ARBA" id="ARBA00005119"/>
    </source>
</evidence>
<keyword evidence="15 19" id="KW-0472">Membrane</keyword>
<dbReference type="PROSITE" id="PS01315">
    <property type="entry name" value="CDS"/>
    <property type="match status" value="1"/>
</dbReference>
<evidence type="ECO:0000256" key="4">
    <source>
        <dbReference type="ARBA" id="ARBA00005189"/>
    </source>
</evidence>
<dbReference type="RefSeq" id="WP_206580902.1">
    <property type="nucleotide sequence ID" value="NZ_JAFJZZ010000001.1"/>
</dbReference>
<feature type="transmembrane region" description="Helical" evidence="19">
    <location>
        <begin position="76"/>
        <end position="92"/>
    </location>
</feature>
<evidence type="ECO:0000256" key="9">
    <source>
        <dbReference type="ARBA" id="ARBA00022516"/>
    </source>
</evidence>
<dbReference type="EC" id="2.7.7.41" evidence="6 18"/>
<keyword evidence="12 18" id="KW-0548">Nucleotidyltransferase</keyword>
<comment type="pathway">
    <text evidence="4">Lipid metabolism.</text>
</comment>
<evidence type="ECO:0000256" key="18">
    <source>
        <dbReference type="RuleBase" id="RU003938"/>
    </source>
</evidence>
<evidence type="ECO:0000256" key="6">
    <source>
        <dbReference type="ARBA" id="ARBA00012487"/>
    </source>
</evidence>
<evidence type="ECO:0000256" key="12">
    <source>
        <dbReference type="ARBA" id="ARBA00022695"/>
    </source>
</evidence>
<comment type="caution">
    <text evidence="20">The sequence shown here is derived from an EMBL/GenBank/DDBJ whole genome shotgun (WGS) entry which is preliminary data.</text>
</comment>
<evidence type="ECO:0000313" key="20">
    <source>
        <dbReference type="EMBL" id="MBN7772128.1"/>
    </source>
</evidence>
<sequence>MKTRILSGLIMTPLLIVVVLGGKVLALACFAIGIMGVREFYNGFKSLNMKPSYSVAYISTIALYAINLLIGGSDWYMLWFFGSILLSLLYLFKIEERNLEDAMATITGIVYVVFFSFHVALVEQTAEYSILVWLIFLTAFGTDVMAYFTGYAFGKHKLCPTISPKKTIEGAIGGTLGSVILCGVFGHFFAPDVFIHCMVIGVLGGIVSQFGDLTASIFKRKMGIKDYGNLIPGHGGILDRFDSVLFTAPIIYYYITLVL</sequence>
<feature type="transmembrane region" description="Helical" evidence="19">
    <location>
        <begin position="104"/>
        <end position="122"/>
    </location>
</feature>
<gene>
    <name evidence="20" type="ORF">JYB65_02025</name>
</gene>
<keyword evidence="9" id="KW-0444">Lipid biosynthesis</keyword>
<keyword evidence="11 18" id="KW-0812">Transmembrane</keyword>
<feature type="transmembrane region" description="Helical" evidence="19">
    <location>
        <begin position="6"/>
        <end position="32"/>
    </location>
</feature>
<feature type="transmembrane region" description="Helical" evidence="19">
    <location>
        <begin position="53"/>
        <end position="70"/>
    </location>
</feature>
<evidence type="ECO:0000256" key="5">
    <source>
        <dbReference type="ARBA" id="ARBA00010185"/>
    </source>
</evidence>
<protein>
    <recommendedName>
        <fullName evidence="7 18">Phosphatidate cytidylyltransferase</fullName>
        <ecNumber evidence="6 18">2.7.7.41</ecNumber>
    </recommendedName>
</protein>
<dbReference type="InterPro" id="IPR000374">
    <property type="entry name" value="PC_trans"/>
</dbReference>
<feature type="transmembrane region" description="Helical" evidence="19">
    <location>
        <begin position="168"/>
        <end position="187"/>
    </location>
</feature>
<accession>A0A939D7F5</accession>
<evidence type="ECO:0000256" key="2">
    <source>
        <dbReference type="ARBA" id="ARBA00004651"/>
    </source>
</evidence>
<evidence type="ECO:0000256" key="13">
    <source>
        <dbReference type="ARBA" id="ARBA00022989"/>
    </source>
</evidence>
<keyword evidence="8" id="KW-1003">Cell membrane</keyword>
<dbReference type="GO" id="GO:0004605">
    <property type="term" value="F:phosphatidate cytidylyltransferase activity"/>
    <property type="evidence" value="ECO:0007669"/>
    <property type="project" value="UniProtKB-EC"/>
</dbReference>
<comment type="similarity">
    <text evidence="5 18">Belongs to the CDS family.</text>
</comment>
<organism evidence="20 21">
    <name type="scientific">Clostridium aminobutyricum</name>
    <dbReference type="NCBI Taxonomy" id="33953"/>
    <lineage>
        <taxon>Bacteria</taxon>
        <taxon>Bacillati</taxon>
        <taxon>Bacillota</taxon>
        <taxon>Clostridia</taxon>
        <taxon>Eubacteriales</taxon>
        <taxon>Clostridiaceae</taxon>
        <taxon>Clostridium</taxon>
    </lineage>
</organism>
<comment type="catalytic activity">
    <reaction evidence="1 18">
        <text>a 1,2-diacyl-sn-glycero-3-phosphate + CTP + H(+) = a CDP-1,2-diacyl-sn-glycerol + diphosphate</text>
        <dbReference type="Rhea" id="RHEA:16229"/>
        <dbReference type="ChEBI" id="CHEBI:15378"/>
        <dbReference type="ChEBI" id="CHEBI:33019"/>
        <dbReference type="ChEBI" id="CHEBI:37563"/>
        <dbReference type="ChEBI" id="CHEBI:58332"/>
        <dbReference type="ChEBI" id="CHEBI:58608"/>
        <dbReference type="EC" id="2.7.7.41"/>
    </reaction>
</comment>
<evidence type="ECO:0000256" key="11">
    <source>
        <dbReference type="ARBA" id="ARBA00022692"/>
    </source>
</evidence>
<evidence type="ECO:0000313" key="21">
    <source>
        <dbReference type="Proteomes" id="UP000664545"/>
    </source>
</evidence>
<dbReference type="PANTHER" id="PTHR46382">
    <property type="entry name" value="PHOSPHATIDATE CYTIDYLYLTRANSFERASE"/>
    <property type="match status" value="1"/>
</dbReference>
<evidence type="ECO:0000256" key="14">
    <source>
        <dbReference type="ARBA" id="ARBA00023098"/>
    </source>
</evidence>
<dbReference type="PANTHER" id="PTHR46382:SF1">
    <property type="entry name" value="PHOSPHATIDATE CYTIDYLYLTRANSFERASE"/>
    <property type="match status" value="1"/>
</dbReference>
<keyword evidence="14" id="KW-0443">Lipid metabolism</keyword>
<proteinExistence type="inferred from homology"/>
<evidence type="ECO:0000256" key="15">
    <source>
        <dbReference type="ARBA" id="ARBA00023136"/>
    </source>
</evidence>